<name>A0A4P6P7R9_9GAMM</name>
<dbReference type="EMBL" id="CP034759">
    <property type="protein sequence ID" value="QBG37796.1"/>
    <property type="molecule type" value="Genomic_DNA"/>
</dbReference>
<sequence>MSKALIAKNGYSGEYAPAFSNKLHPCSVLVKIRNAGYKPFKLALWEFKNNMITAQYLFDVERLYLHKSCLF</sequence>
<dbReference type="AlphaFoldDB" id="A0A4P6P7R9"/>
<dbReference type="KEGG" id="lsd:EMK97_10225"/>
<organism evidence="1 2">
    <name type="scientific">Litorilituus sediminis</name>
    <dbReference type="NCBI Taxonomy" id="718192"/>
    <lineage>
        <taxon>Bacteria</taxon>
        <taxon>Pseudomonadati</taxon>
        <taxon>Pseudomonadota</taxon>
        <taxon>Gammaproteobacteria</taxon>
        <taxon>Alteromonadales</taxon>
        <taxon>Colwelliaceae</taxon>
        <taxon>Litorilituus</taxon>
    </lineage>
</organism>
<proteinExistence type="predicted"/>
<evidence type="ECO:0000313" key="1">
    <source>
        <dbReference type="EMBL" id="QBG37796.1"/>
    </source>
</evidence>
<accession>A0A4P6P7R9</accession>
<evidence type="ECO:0000313" key="2">
    <source>
        <dbReference type="Proteomes" id="UP000290244"/>
    </source>
</evidence>
<reference evidence="1 2" key="1">
    <citation type="submission" date="2018-12" db="EMBL/GenBank/DDBJ databases">
        <title>Complete genome of Litorilituus sediminis.</title>
        <authorList>
            <person name="Liu A."/>
            <person name="Rong J."/>
        </authorList>
    </citation>
    <scope>NUCLEOTIDE SEQUENCE [LARGE SCALE GENOMIC DNA]</scope>
    <source>
        <strain evidence="1 2">JCM 17549</strain>
    </source>
</reference>
<gene>
    <name evidence="1" type="ORF">EMK97_10225</name>
</gene>
<protein>
    <submittedName>
        <fullName evidence="1">Uncharacterized protein</fullName>
    </submittedName>
</protein>
<dbReference type="Proteomes" id="UP000290244">
    <property type="component" value="Chromosome"/>
</dbReference>
<keyword evidence="2" id="KW-1185">Reference proteome</keyword>
<dbReference type="OrthoDB" id="6228945at2"/>